<accession>A0A1S1WY80</accession>
<evidence type="ECO:0000313" key="8">
    <source>
        <dbReference type="EMBL" id="OHX12257.1"/>
    </source>
</evidence>
<evidence type="ECO:0000313" key="9">
    <source>
        <dbReference type="EMBL" id="OHX21659.1"/>
    </source>
</evidence>
<evidence type="ECO:0000256" key="6">
    <source>
        <dbReference type="RuleBase" id="RU003435"/>
    </source>
</evidence>
<dbReference type="Proteomes" id="UP000180088">
    <property type="component" value="Unassembled WGS sequence"/>
</dbReference>
<comment type="similarity">
    <text evidence="6">Belongs to the peptidase M3 family.</text>
</comment>
<sequence>MTTLAALRQDFDALNHDYLAIHKAKEDLFWDTYMAVSDDHAGFAQAEAAFKDFISSPERLSAVQRALAQLDALPDSEEKQGLAHGYRGWLALFQSNIIESDEARRLMTGLIELEAELFAKRRDYKMQHVNDNGVREDATLSMLSTNMGTNRDEAARKSSHDALLGLERWALDNGFIDIVRQRNALARSLGYADYFEYKVKKNEQMTPDELFAILDDFEARTRDANQRALDDLKARHGADALKAHNLRFHMSGDVTRQIDPYLPFAKAVERWVLSFRRLGVQYRGATMQLDLVEREGKYQNGFCHGPIPAFQDGANWVAGQINFTADAKPDQVGSGARAINTLFHEGGHAAHFANVAQNSPCFSQEFAPTSMAYAETQSMFCDSLLDDADWLKRYAKNSRGEAIPDALIRARIETSQPFAAYAERSIAVVAYFERALYALPEAELTAGRILELARACEQRILGIAVSPRPLLAIPHLLNQESAAAYHGYLLANMAVHQTRAYFLREYGYLTDNPAIGPLLAQHYWAPGNSINHNATLVSLTGEPFNARYLAESCTQSVAQAWADAEQLIAESAARSYPRQYPDRLDAHIRLVHGAELIADNADGEEAMFQRFEAWVAQRYPASVH</sequence>
<evidence type="ECO:0000259" key="7">
    <source>
        <dbReference type="Pfam" id="PF01432"/>
    </source>
</evidence>
<dbReference type="GO" id="GO:0004222">
    <property type="term" value="F:metalloendopeptidase activity"/>
    <property type="evidence" value="ECO:0007669"/>
    <property type="project" value="InterPro"/>
</dbReference>
<reference evidence="10 11" key="1">
    <citation type="submission" date="2016-09" db="EMBL/GenBank/DDBJ databases">
        <title>Chromobacterium muskegensis sp. nov., an insecticidal bacterium isolated from Sphagnum bogs.</title>
        <authorList>
            <person name="Sparks M.E."/>
            <person name="Blackburn M.B."/>
            <person name="Gundersen-Rindal D.E."/>
            <person name="Mitchell A."/>
            <person name="Farrar R."/>
            <person name="Kuhar D."/>
        </authorList>
    </citation>
    <scope>NUCLEOTIDE SEQUENCE [LARGE SCALE GENOMIC DNA]</scope>
    <source>
        <strain evidence="9 11">14B-1</strain>
        <strain evidence="8 10">37-2</strain>
    </source>
</reference>
<keyword evidence="11" id="KW-1185">Reference proteome</keyword>
<dbReference type="AlphaFoldDB" id="A0A1S1WY80"/>
<dbReference type="InterPro" id="IPR045090">
    <property type="entry name" value="Pept_M3A_M3B"/>
</dbReference>
<dbReference type="InterPro" id="IPR001567">
    <property type="entry name" value="Pept_M3A_M3B_dom"/>
</dbReference>
<proteinExistence type="inferred from homology"/>
<dbReference type="Pfam" id="PF01432">
    <property type="entry name" value="Peptidase_M3"/>
    <property type="match status" value="1"/>
</dbReference>
<dbReference type="EMBL" id="MKCS01000001">
    <property type="protein sequence ID" value="OHX12257.1"/>
    <property type="molecule type" value="Genomic_DNA"/>
</dbReference>
<keyword evidence="1 6" id="KW-0645">Protease</keyword>
<comment type="caution">
    <text evidence="8">The sequence shown here is derived from an EMBL/GenBank/DDBJ whole genome shotgun (WGS) entry which is preliminary data.</text>
</comment>
<evidence type="ECO:0000256" key="3">
    <source>
        <dbReference type="ARBA" id="ARBA00022801"/>
    </source>
</evidence>
<gene>
    <name evidence="9" type="ORF">BI344_03885</name>
    <name evidence="8" type="ORF">BI347_01125</name>
</gene>
<dbReference type="Gene3D" id="1.10.1370.30">
    <property type="match status" value="2"/>
</dbReference>
<evidence type="ECO:0000256" key="2">
    <source>
        <dbReference type="ARBA" id="ARBA00022723"/>
    </source>
</evidence>
<keyword evidence="2 6" id="KW-0479">Metal-binding</keyword>
<dbReference type="GO" id="GO:0006518">
    <property type="term" value="P:peptide metabolic process"/>
    <property type="evidence" value="ECO:0007669"/>
    <property type="project" value="TreeGrafter"/>
</dbReference>
<comment type="cofactor">
    <cofactor evidence="6">
        <name>Zn(2+)</name>
        <dbReference type="ChEBI" id="CHEBI:29105"/>
    </cofactor>
    <text evidence="6">Binds 1 zinc ion.</text>
</comment>
<dbReference type="SUPFAM" id="SSF55486">
    <property type="entry name" value="Metalloproteases ('zincins'), catalytic domain"/>
    <property type="match status" value="1"/>
</dbReference>
<keyword evidence="5 6" id="KW-0482">Metalloprotease</keyword>
<dbReference type="PANTHER" id="PTHR11804">
    <property type="entry name" value="PROTEASE M3 THIMET OLIGOPEPTIDASE-RELATED"/>
    <property type="match status" value="1"/>
</dbReference>
<keyword evidence="3 6" id="KW-0378">Hydrolase</keyword>
<dbReference type="OrthoDB" id="9773538at2"/>
<dbReference type="GO" id="GO:0006508">
    <property type="term" value="P:proteolysis"/>
    <property type="evidence" value="ECO:0007669"/>
    <property type="project" value="UniProtKB-KW"/>
</dbReference>
<name>A0A1S1WY80_9NEIS</name>
<feature type="domain" description="Peptidase M3A/M3B catalytic" evidence="7">
    <location>
        <begin position="152"/>
        <end position="549"/>
    </location>
</feature>
<dbReference type="STRING" id="1903179.BI347_01125"/>
<evidence type="ECO:0000256" key="1">
    <source>
        <dbReference type="ARBA" id="ARBA00022670"/>
    </source>
</evidence>
<dbReference type="RefSeq" id="WP_071111611.1">
    <property type="nucleotide sequence ID" value="NZ_MKCS01000001.1"/>
</dbReference>
<dbReference type="EMBL" id="MKCT01000001">
    <property type="protein sequence ID" value="OHX21659.1"/>
    <property type="molecule type" value="Genomic_DNA"/>
</dbReference>
<evidence type="ECO:0000256" key="4">
    <source>
        <dbReference type="ARBA" id="ARBA00022833"/>
    </source>
</evidence>
<organism evidence="8 10">
    <name type="scientific">Chromobacterium sphagni</name>
    <dbReference type="NCBI Taxonomy" id="1903179"/>
    <lineage>
        <taxon>Bacteria</taxon>
        <taxon>Pseudomonadati</taxon>
        <taxon>Pseudomonadota</taxon>
        <taxon>Betaproteobacteria</taxon>
        <taxon>Neisseriales</taxon>
        <taxon>Chromobacteriaceae</taxon>
        <taxon>Chromobacterium</taxon>
    </lineage>
</organism>
<evidence type="ECO:0000313" key="11">
    <source>
        <dbReference type="Proteomes" id="UP000180280"/>
    </source>
</evidence>
<dbReference type="Proteomes" id="UP000180280">
    <property type="component" value="Unassembled WGS sequence"/>
</dbReference>
<dbReference type="PANTHER" id="PTHR11804:SF84">
    <property type="entry name" value="SACCHAROLYSIN"/>
    <property type="match status" value="1"/>
</dbReference>
<protein>
    <submittedName>
        <fullName evidence="8">Peptidase M3</fullName>
    </submittedName>
</protein>
<evidence type="ECO:0000256" key="5">
    <source>
        <dbReference type="ARBA" id="ARBA00023049"/>
    </source>
</evidence>
<evidence type="ECO:0000313" key="10">
    <source>
        <dbReference type="Proteomes" id="UP000180088"/>
    </source>
</evidence>
<keyword evidence="4 6" id="KW-0862">Zinc</keyword>
<dbReference type="GO" id="GO:0046872">
    <property type="term" value="F:metal ion binding"/>
    <property type="evidence" value="ECO:0007669"/>
    <property type="project" value="UniProtKB-UniRule"/>
</dbReference>